<name>A0A9P7JBG4_9AGAM</name>
<accession>A0A9P7JBG4</accession>
<proteinExistence type="predicted"/>
<dbReference type="Proteomes" id="UP000807769">
    <property type="component" value="Unassembled WGS sequence"/>
</dbReference>
<reference evidence="2" key="1">
    <citation type="journal article" date="2020" name="New Phytol.">
        <title>Comparative genomics reveals dynamic genome evolution in host specialist ectomycorrhizal fungi.</title>
        <authorList>
            <person name="Lofgren L.A."/>
            <person name="Nguyen N.H."/>
            <person name="Vilgalys R."/>
            <person name="Ruytinx J."/>
            <person name="Liao H.L."/>
            <person name="Branco S."/>
            <person name="Kuo A."/>
            <person name="LaButti K."/>
            <person name="Lipzen A."/>
            <person name="Andreopoulos W."/>
            <person name="Pangilinan J."/>
            <person name="Riley R."/>
            <person name="Hundley H."/>
            <person name="Na H."/>
            <person name="Barry K."/>
            <person name="Grigoriev I.V."/>
            <person name="Stajich J.E."/>
            <person name="Kennedy P.G."/>
        </authorList>
    </citation>
    <scope>NUCLEOTIDE SEQUENCE</scope>
    <source>
        <strain evidence="2">MN1</strain>
    </source>
</reference>
<evidence type="ECO:0000313" key="2">
    <source>
        <dbReference type="EMBL" id="KAG1812800.1"/>
    </source>
</evidence>
<dbReference type="GeneID" id="64634525"/>
<gene>
    <name evidence="2" type="ORF">BJ212DRAFT_1482870</name>
</gene>
<dbReference type="RefSeq" id="XP_041190823.1">
    <property type="nucleotide sequence ID" value="XM_041340509.1"/>
</dbReference>
<protein>
    <submittedName>
        <fullName evidence="2">Uncharacterized protein</fullName>
    </submittedName>
</protein>
<keyword evidence="3" id="KW-1185">Reference proteome</keyword>
<evidence type="ECO:0000256" key="1">
    <source>
        <dbReference type="SAM" id="MobiDB-lite"/>
    </source>
</evidence>
<dbReference type="OrthoDB" id="3237250at2759"/>
<feature type="region of interest" description="Disordered" evidence="1">
    <location>
        <begin position="377"/>
        <end position="401"/>
    </location>
</feature>
<evidence type="ECO:0000313" key="3">
    <source>
        <dbReference type="Proteomes" id="UP000807769"/>
    </source>
</evidence>
<comment type="caution">
    <text evidence="2">The sequence shown here is derived from an EMBL/GenBank/DDBJ whole genome shotgun (WGS) entry which is preliminary data.</text>
</comment>
<feature type="region of interest" description="Disordered" evidence="1">
    <location>
        <begin position="474"/>
        <end position="494"/>
    </location>
</feature>
<sequence>MSNNLCVIVHDGQVYTSLTAHSLPDVIPHEPPWDPCEDYDSSPDDSNMPLTTCWAYGTRPWFPLVPLNPSFDGPIFGCLNHSRFSLLTEVDTSGRHILHHDIQAKWVNLEQKLLWCQEHLGAGLLTPWGTKLPHPPTTYGYQRWHTDTNLAKKVAIRSHDAFLLIAATCSWYIMSRQYQGANQWMAILTSDPQHPIPAECVLELLCSFVGDLMTNMPRTGALISSIHCPWQVQLPMFEKILLPIWVCISGDTTTTVDFTLHHYIPSPAAITHVTEEAQWKQMPDTWGQLDENAWGQPDDNVWGQLDNSVWGRPEDNTQSVLNWGNSALGWGQNSGTQPVSDVPEAHADSLFPVSEPHSRQKRGEDFKAFFAWRRQENKRKEETETPAQRQSHQSHERAAMNHSIPGKSSTVVVFEWQPNDEFGGFHQCIRLTKAEIPMTWMSYSKSTRVYDSFRNEWDLCNALDLTSIPDGDWEEDDFLPASAPSEPAPAPPAPAPPLSSFLKDIKAYFSHHEVAPSTQYTRSVERFVSILHFHLGYHLAASTTTPQGRLTTFDDWTRKTQWTHLTRLIGDNPTDITSIPDTQKHVITCFIGYLVTLPQSQLSGIPPDLWDLGPDLSLSVLNTHIQVSYVQQPQQWLYIIKSLSSNLVPWKLAVPDTITAVMCLRCDWGSDITKITCNLFEKGITIKTLQPISVPPDA</sequence>
<organism evidence="2 3">
    <name type="scientific">Suillus subaureus</name>
    <dbReference type="NCBI Taxonomy" id="48587"/>
    <lineage>
        <taxon>Eukaryota</taxon>
        <taxon>Fungi</taxon>
        <taxon>Dikarya</taxon>
        <taxon>Basidiomycota</taxon>
        <taxon>Agaricomycotina</taxon>
        <taxon>Agaricomycetes</taxon>
        <taxon>Agaricomycetidae</taxon>
        <taxon>Boletales</taxon>
        <taxon>Suillineae</taxon>
        <taxon>Suillaceae</taxon>
        <taxon>Suillus</taxon>
    </lineage>
</organism>
<dbReference type="AlphaFoldDB" id="A0A9P7JBG4"/>
<dbReference type="EMBL" id="JABBWG010000025">
    <property type="protein sequence ID" value="KAG1812800.1"/>
    <property type="molecule type" value="Genomic_DNA"/>
</dbReference>